<name>A0ABS9UYU4_9BACT</name>
<keyword evidence="2" id="KW-0378">Hydrolase</keyword>
<dbReference type="InterPro" id="IPR013830">
    <property type="entry name" value="SGNH_hydro"/>
</dbReference>
<protein>
    <submittedName>
        <fullName evidence="5">Rhamnogalacturonan acetylesterase</fullName>
    </submittedName>
</protein>
<comment type="similarity">
    <text evidence="1">Belongs to the 'GDSL' lipolytic enzyme family.</text>
</comment>
<gene>
    <name evidence="5" type="ORF">MM239_08050</name>
</gene>
<reference evidence="5" key="1">
    <citation type="submission" date="2022-03" db="EMBL/GenBank/DDBJ databases">
        <title>De novo assembled genomes of Belliella spp. (Cyclobacteriaceae) strains.</title>
        <authorList>
            <person name="Szabo A."/>
            <person name="Korponai K."/>
            <person name="Felfoldi T."/>
        </authorList>
    </citation>
    <scope>NUCLEOTIDE SEQUENCE</scope>
    <source>
        <strain evidence="5">DSM 111904</strain>
    </source>
</reference>
<dbReference type="CDD" id="cd01821">
    <property type="entry name" value="Rhamnogalacturan_acetylesterase_like"/>
    <property type="match status" value="2"/>
</dbReference>
<dbReference type="Proteomes" id="UP001165489">
    <property type="component" value="Unassembled WGS sequence"/>
</dbReference>
<evidence type="ECO:0000313" key="6">
    <source>
        <dbReference type="Proteomes" id="UP001165489"/>
    </source>
</evidence>
<organism evidence="5 6">
    <name type="scientific">Belliella filtrata</name>
    <dbReference type="NCBI Taxonomy" id="2923435"/>
    <lineage>
        <taxon>Bacteria</taxon>
        <taxon>Pseudomonadati</taxon>
        <taxon>Bacteroidota</taxon>
        <taxon>Cytophagia</taxon>
        <taxon>Cytophagales</taxon>
        <taxon>Cyclobacteriaceae</taxon>
        <taxon>Belliella</taxon>
    </lineage>
</organism>
<feature type="transmembrane region" description="Helical" evidence="3">
    <location>
        <begin position="7"/>
        <end position="27"/>
    </location>
</feature>
<dbReference type="InterPro" id="IPR036514">
    <property type="entry name" value="SGNH_hydro_sf"/>
</dbReference>
<evidence type="ECO:0000259" key="4">
    <source>
        <dbReference type="Pfam" id="PF13472"/>
    </source>
</evidence>
<dbReference type="InterPro" id="IPR001087">
    <property type="entry name" value="GDSL"/>
</dbReference>
<dbReference type="Pfam" id="PF13472">
    <property type="entry name" value="Lipase_GDSL_2"/>
    <property type="match status" value="1"/>
</dbReference>
<dbReference type="PANTHER" id="PTHR43695:SF1">
    <property type="entry name" value="RHAMNOGALACTURONAN ACETYLESTERASE"/>
    <property type="match status" value="1"/>
</dbReference>
<dbReference type="Gene3D" id="3.40.50.1110">
    <property type="entry name" value="SGNH hydrolase"/>
    <property type="match status" value="2"/>
</dbReference>
<dbReference type="Pfam" id="PF00657">
    <property type="entry name" value="Lipase_GDSL"/>
    <property type="match status" value="1"/>
</dbReference>
<keyword evidence="3" id="KW-0472">Membrane</keyword>
<evidence type="ECO:0000256" key="3">
    <source>
        <dbReference type="SAM" id="Phobius"/>
    </source>
</evidence>
<keyword evidence="3" id="KW-1133">Transmembrane helix</keyword>
<comment type="caution">
    <text evidence="5">The sequence shown here is derived from an EMBL/GenBank/DDBJ whole genome shotgun (WGS) entry which is preliminary data.</text>
</comment>
<feature type="domain" description="SGNH hydrolase-type esterase" evidence="4">
    <location>
        <begin position="274"/>
        <end position="452"/>
    </location>
</feature>
<accession>A0ABS9UYU4</accession>
<evidence type="ECO:0000256" key="1">
    <source>
        <dbReference type="ARBA" id="ARBA00008668"/>
    </source>
</evidence>
<dbReference type="RefSeq" id="WP_241347689.1">
    <property type="nucleotide sequence ID" value="NZ_JAKZGP010000015.1"/>
</dbReference>
<evidence type="ECO:0000256" key="2">
    <source>
        <dbReference type="ARBA" id="ARBA00022801"/>
    </source>
</evidence>
<dbReference type="PANTHER" id="PTHR43695">
    <property type="entry name" value="PUTATIVE (AFU_ORTHOLOGUE AFUA_2G17250)-RELATED"/>
    <property type="match status" value="1"/>
</dbReference>
<sequence length="503" mass="55992">MVKINTTTYFISLVVITILFSSMRIALIQPTQTNIFLIGDSTVRNQSGTGGTGQWGWGTFLQEFFDSTKVIVHNHAMAGRSTRTFIKEGRWDSVLESIKPGDFVIMQFGHNEGSDPDTTRSGYRGVLPGIGNETKSLTWPDGKQETVHTFGWYLMKFIEDTKAKGAYPIVASMIPRNKFNDDNVERANQDFGLWAKEAARKGGALFIDLNNIVADQYDTWGPKVVQGLFEKDHTHTNDAGARINAWSVIKGLQTIENKKLQALLPKRKPRLLLVGDSTVKNGQGDGAGGLWGWGDFIAPFFDREKISVENHALGGTSSRTFQSYGNWQKVIERIAPGDFVIIQFGHNDSGPLDDEARARGTIKGSGLKAEFIFNPITKRHETVYSYGQYLRNMISDIQAKGATPIICSPIPRNSWNEEKVNRSNESYGKWANEAATGTNAIFIDLNDIISNGYDSLGFEYVSSHYFNDQDHTHTILEGAKFNAEALVKGIKDLENSTLHSFLK</sequence>
<evidence type="ECO:0000313" key="5">
    <source>
        <dbReference type="EMBL" id="MCH7409341.1"/>
    </source>
</evidence>
<dbReference type="SUPFAM" id="SSF52266">
    <property type="entry name" value="SGNH hydrolase"/>
    <property type="match status" value="2"/>
</dbReference>
<keyword evidence="3" id="KW-0812">Transmembrane</keyword>
<dbReference type="InterPro" id="IPR037459">
    <property type="entry name" value="RhgT-like"/>
</dbReference>
<dbReference type="EMBL" id="JAKZGP010000015">
    <property type="protein sequence ID" value="MCH7409341.1"/>
    <property type="molecule type" value="Genomic_DNA"/>
</dbReference>
<proteinExistence type="inferred from homology"/>
<keyword evidence="6" id="KW-1185">Reference proteome</keyword>